<gene>
    <name evidence="6" type="primary">20197627</name>
    <name evidence="5" type="ORF">HELRODRAFT_156892</name>
</gene>
<dbReference type="SUPFAM" id="SSF54197">
    <property type="entry name" value="HIT-like"/>
    <property type="match status" value="1"/>
</dbReference>
<dbReference type="FunFam" id="3.30.428.10:FF:000005">
    <property type="entry name" value="Histidine triad nucleotide-binding protein 1"/>
    <property type="match status" value="1"/>
</dbReference>
<evidence type="ECO:0000313" key="5">
    <source>
        <dbReference type="EMBL" id="ESO04860.1"/>
    </source>
</evidence>
<sequence>MGATVPTSEEPPKPTIFSKIIDKTIPAKLIYEDEHCVAFHDANPQAPVHFLLVPRKIITGLSAVKDEDKMLLGHMMTVVDKVAREQRLDSGYRVVINNGPQGCQSVYHLHLHVLGGRQLGWPPC</sequence>
<dbReference type="InterPro" id="IPR019808">
    <property type="entry name" value="Histidine_triad_CS"/>
</dbReference>
<dbReference type="GO" id="GO:0016787">
    <property type="term" value="F:hydrolase activity"/>
    <property type="evidence" value="ECO:0000318"/>
    <property type="project" value="GO_Central"/>
</dbReference>
<dbReference type="STRING" id="6412.T1EM27"/>
<dbReference type="EMBL" id="AMQM01003951">
    <property type="status" value="NOT_ANNOTATED_CDS"/>
    <property type="molecule type" value="Genomic_DNA"/>
</dbReference>
<dbReference type="PANTHER" id="PTHR23089">
    <property type="entry name" value="HISTIDINE TRIAD HIT PROTEIN"/>
    <property type="match status" value="1"/>
</dbReference>
<dbReference type="InParanoid" id="T1EM27"/>
<dbReference type="InterPro" id="IPR011146">
    <property type="entry name" value="HIT-like"/>
</dbReference>
<dbReference type="EnsemblMetazoa" id="HelroT156892">
    <property type="protein sequence ID" value="HelroP156892"/>
    <property type="gene ID" value="HelroG156892"/>
</dbReference>
<evidence type="ECO:0000313" key="6">
    <source>
        <dbReference type="EnsemblMetazoa" id="HelroP156892"/>
    </source>
</evidence>
<evidence type="ECO:0000313" key="7">
    <source>
        <dbReference type="Proteomes" id="UP000015101"/>
    </source>
</evidence>
<dbReference type="eggNOG" id="KOG3275">
    <property type="taxonomic scope" value="Eukaryota"/>
</dbReference>
<dbReference type="AlphaFoldDB" id="T1EM27"/>
<dbReference type="OMA" id="YRVVMNC"/>
<dbReference type="GeneID" id="20197627"/>
<dbReference type="PRINTS" id="PR00332">
    <property type="entry name" value="HISTRIAD"/>
</dbReference>
<feature type="active site" description="Tele-AMP-histidine intermediate" evidence="1">
    <location>
        <position position="110"/>
    </location>
</feature>
<dbReference type="Gene3D" id="3.30.428.10">
    <property type="entry name" value="HIT-like"/>
    <property type="match status" value="1"/>
</dbReference>
<dbReference type="EMBL" id="KB096411">
    <property type="protein sequence ID" value="ESO04860.1"/>
    <property type="molecule type" value="Genomic_DNA"/>
</dbReference>
<keyword evidence="7" id="KW-1185">Reference proteome</keyword>
<reference evidence="6" key="3">
    <citation type="submission" date="2015-06" db="UniProtKB">
        <authorList>
            <consortium name="EnsemblMetazoa"/>
        </authorList>
    </citation>
    <scope>IDENTIFICATION</scope>
</reference>
<feature type="domain" description="HIT" evidence="4">
    <location>
        <begin position="16"/>
        <end position="124"/>
    </location>
</feature>
<dbReference type="OrthoDB" id="672793at2759"/>
<reference evidence="5 7" key="2">
    <citation type="journal article" date="2013" name="Nature">
        <title>Insights into bilaterian evolution from three spiralian genomes.</title>
        <authorList>
            <person name="Simakov O."/>
            <person name="Marletaz F."/>
            <person name="Cho S.J."/>
            <person name="Edsinger-Gonzales E."/>
            <person name="Havlak P."/>
            <person name="Hellsten U."/>
            <person name="Kuo D.H."/>
            <person name="Larsson T."/>
            <person name="Lv J."/>
            <person name="Arendt D."/>
            <person name="Savage R."/>
            <person name="Osoegawa K."/>
            <person name="de Jong P."/>
            <person name="Grimwood J."/>
            <person name="Chapman J.A."/>
            <person name="Shapiro H."/>
            <person name="Aerts A."/>
            <person name="Otillar R.P."/>
            <person name="Terry A.Y."/>
            <person name="Boore J.L."/>
            <person name="Grigoriev I.V."/>
            <person name="Lindberg D.R."/>
            <person name="Seaver E.C."/>
            <person name="Weisblat D.A."/>
            <person name="Putnam N.H."/>
            <person name="Rokhsar D.S."/>
        </authorList>
    </citation>
    <scope>NUCLEOTIDE SEQUENCE</scope>
</reference>
<dbReference type="RefSeq" id="XP_009016793.1">
    <property type="nucleotide sequence ID" value="XM_009018545.1"/>
</dbReference>
<dbReference type="InterPro" id="IPR036265">
    <property type="entry name" value="HIT-like_sf"/>
</dbReference>
<dbReference type="KEGG" id="hro:HELRODRAFT_156892"/>
<evidence type="ECO:0000259" key="4">
    <source>
        <dbReference type="PROSITE" id="PS51084"/>
    </source>
</evidence>
<accession>T1EM27</accession>
<protein>
    <recommendedName>
        <fullName evidence="4">HIT domain-containing protein</fullName>
    </recommendedName>
</protein>
<dbReference type="CTD" id="20197627"/>
<dbReference type="Pfam" id="PF01230">
    <property type="entry name" value="HIT"/>
    <property type="match status" value="1"/>
</dbReference>
<dbReference type="InterPro" id="IPR001310">
    <property type="entry name" value="Histidine_triad_HIT"/>
</dbReference>
<dbReference type="Proteomes" id="UP000015101">
    <property type="component" value="Unassembled WGS sequence"/>
</dbReference>
<dbReference type="PROSITE" id="PS51084">
    <property type="entry name" value="HIT_2"/>
    <property type="match status" value="1"/>
</dbReference>
<feature type="short sequence motif" description="Histidine triad motif" evidence="2 3">
    <location>
        <begin position="108"/>
        <end position="112"/>
    </location>
</feature>
<dbReference type="FunCoup" id="T1EM27">
    <property type="interactions" value="1094"/>
</dbReference>
<dbReference type="PROSITE" id="PS00892">
    <property type="entry name" value="HIT_1"/>
    <property type="match status" value="1"/>
</dbReference>
<dbReference type="GO" id="GO:0005634">
    <property type="term" value="C:nucleus"/>
    <property type="evidence" value="ECO:0000318"/>
    <property type="project" value="GO_Central"/>
</dbReference>
<evidence type="ECO:0000256" key="1">
    <source>
        <dbReference type="PIRSR" id="PIRSR601310-1"/>
    </source>
</evidence>
<evidence type="ECO:0000256" key="2">
    <source>
        <dbReference type="PIRSR" id="PIRSR601310-3"/>
    </source>
</evidence>
<dbReference type="GO" id="GO:0009154">
    <property type="term" value="P:purine ribonucleotide catabolic process"/>
    <property type="evidence" value="ECO:0000318"/>
    <property type="project" value="GO_Central"/>
</dbReference>
<name>T1EM27_HELRO</name>
<dbReference type="CDD" id="cd01276">
    <property type="entry name" value="PKCI_related"/>
    <property type="match status" value="1"/>
</dbReference>
<organism evidence="6 7">
    <name type="scientific">Helobdella robusta</name>
    <name type="common">Californian leech</name>
    <dbReference type="NCBI Taxonomy" id="6412"/>
    <lineage>
        <taxon>Eukaryota</taxon>
        <taxon>Metazoa</taxon>
        <taxon>Spiralia</taxon>
        <taxon>Lophotrochozoa</taxon>
        <taxon>Annelida</taxon>
        <taxon>Clitellata</taxon>
        <taxon>Hirudinea</taxon>
        <taxon>Rhynchobdellida</taxon>
        <taxon>Glossiphoniidae</taxon>
        <taxon>Helobdella</taxon>
    </lineage>
</organism>
<dbReference type="GO" id="GO:0005737">
    <property type="term" value="C:cytoplasm"/>
    <property type="evidence" value="ECO:0000318"/>
    <property type="project" value="GO_Central"/>
</dbReference>
<reference evidence="7" key="1">
    <citation type="submission" date="2012-12" db="EMBL/GenBank/DDBJ databases">
        <authorList>
            <person name="Hellsten U."/>
            <person name="Grimwood J."/>
            <person name="Chapman J.A."/>
            <person name="Shapiro H."/>
            <person name="Aerts A."/>
            <person name="Otillar R.P."/>
            <person name="Terry A.Y."/>
            <person name="Boore J.L."/>
            <person name="Simakov O."/>
            <person name="Marletaz F."/>
            <person name="Cho S.-J."/>
            <person name="Edsinger-Gonzales E."/>
            <person name="Havlak P."/>
            <person name="Kuo D.-H."/>
            <person name="Larsson T."/>
            <person name="Lv J."/>
            <person name="Arendt D."/>
            <person name="Savage R."/>
            <person name="Osoegawa K."/>
            <person name="de Jong P."/>
            <person name="Lindberg D.R."/>
            <person name="Seaver E.C."/>
            <person name="Weisblat D.A."/>
            <person name="Putnam N.H."/>
            <person name="Grigoriev I.V."/>
            <person name="Rokhsar D.S."/>
        </authorList>
    </citation>
    <scope>NUCLEOTIDE SEQUENCE</scope>
</reference>
<proteinExistence type="predicted"/>
<dbReference type="HOGENOM" id="CLU_056776_8_1_1"/>
<evidence type="ECO:0000256" key="3">
    <source>
        <dbReference type="PROSITE-ProRule" id="PRU00464"/>
    </source>
</evidence>